<evidence type="ECO:0000256" key="1">
    <source>
        <dbReference type="ARBA" id="ARBA00004651"/>
    </source>
</evidence>
<evidence type="ECO:0008006" key="9">
    <source>
        <dbReference type="Google" id="ProtNLM"/>
    </source>
</evidence>
<feature type="transmembrane region" description="Helical" evidence="6">
    <location>
        <begin position="375"/>
        <end position="396"/>
    </location>
</feature>
<comment type="subcellular location">
    <subcellularLocation>
        <location evidence="1">Cell membrane</location>
        <topology evidence="1">Multi-pass membrane protein</topology>
    </subcellularLocation>
</comment>
<organism evidence="7 8">
    <name type="scientific">Mycolicibacterium anyangense</name>
    <dbReference type="NCBI Taxonomy" id="1431246"/>
    <lineage>
        <taxon>Bacteria</taxon>
        <taxon>Bacillati</taxon>
        <taxon>Actinomycetota</taxon>
        <taxon>Actinomycetes</taxon>
        <taxon>Mycobacteriales</taxon>
        <taxon>Mycobacteriaceae</taxon>
        <taxon>Mycolicibacterium</taxon>
    </lineage>
</organism>
<reference evidence="7 8" key="1">
    <citation type="journal article" date="2019" name="Emerg. Microbes Infect.">
        <title>Comprehensive subspecies identification of 175 nontuberculous mycobacteria species based on 7547 genomic profiles.</title>
        <authorList>
            <person name="Matsumoto Y."/>
            <person name="Kinjo T."/>
            <person name="Motooka D."/>
            <person name="Nabeya D."/>
            <person name="Jung N."/>
            <person name="Uechi K."/>
            <person name="Horii T."/>
            <person name="Iida T."/>
            <person name="Fujita J."/>
            <person name="Nakamura S."/>
        </authorList>
    </citation>
    <scope>NUCLEOTIDE SEQUENCE [LARGE SCALE GENOMIC DNA]</scope>
    <source>
        <strain evidence="7 8">JCM 30275</strain>
    </source>
</reference>
<dbReference type="RefSeq" id="WP_163806216.1">
    <property type="nucleotide sequence ID" value="NZ_AP022620.1"/>
</dbReference>
<feature type="transmembrane region" description="Helical" evidence="6">
    <location>
        <begin position="240"/>
        <end position="259"/>
    </location>
</feature>
<gene>
    <name evidence="7" type="ORF">MANY_45180</name>
</gene>
<keyword evidence="8" id="KW-1185">Reference proteome</keyword>
<sequence>MSSDAEEHAAHRSKLSFLFRNAASLVSTTVVTSGLGFLYWVVAARFFPASAVGSAATAIAAMNLIAPFTVLGFSTTLMAQLPAMRDRRAQLVSSAALVCGVAGAVAALACTLALPASFLGITEVGHQVWATVLFAAGVAAQSVANMLDAALLSVLGGGIQLWRNTIHSVVKLALLVVFALTLYLVGSLSIYASWFVANVVSIAVVGIWLMYRQKVTIGQAMPSFSALRGIHFEAARHHSLNLSLQVPYFAMPIVANVTLGAEQAGYLYAVWSLAGFVFVLPLALSSALFASGARDSSTILKEFGVTLRFSMLACLVANILILPFGGLALRIFGGAYASSGHLALIILCLGGFGVVVRDHHVAMARILGTVGREAVLISVLSVLELAGAAIGAINGGLTGLTLGWVIAIAVEVVALGPMVWRAYRGRLEVPAR</sequence>
<evidence type="ECO:0000313" key="7">
    <source>
        <dbReference type="EMBL" id="BBZ79181.1"/>
    </source>
</evidence>
<keyword evidence="3 6" id="KW-0812">Transmembrane</keyword>
<name>A0A6N4WJ36_9MYCO</name>
<evidence type="ECO:0000256" key="4">
    <source>
        <dbReference type="ARBA" id="ARBA00022989"/>
    </source>
</evidence>
<protein>
    <recommendedName>
        <fullName evidence="9">Polysaccharide biosynthesis protein C-terminal domain-containing protein</fullName>
    </recommendedName>
</protein>
<evidence type="ECO:0000256" key="5">
    <source>
        <dbReference type="ARBA" id="ARBA00023136"/>
    </source>
</evidence>
<feature type="transmembrane region" description="Helical" evidence="6">
    <location>
        <begin position="309"/>
        <end position="329"/>
    </location>
</feature>
<evidence type="ECO:0000256" key="2">
    <source>
        <dbReference type="ARBA" id="ARBA00022475"/>
    </source>
</evidence>
<accession>A0A6N4WJ36</accession>
<dbReference type="InterPro" id="IPR050833">
    <property type="entry name" value="Poly_Biosynth_Transport"/>
</dbReference>
<keyword evidence="2" id="KW-1003">Cell membrane</keyword>
<evidence type="ECO:0000256" key="6">
    <source>
        <dbReference type="SAM" id="Phobius"/>
    </source>
</evidence>
<dbReference type="KEGG" id="many:MANY_45180"/>
<feature type="transmembrane region" description="Helical" evidence="6">
    <location>
        <begin position="21"/>
        <end position="42"/>
    </location>
</feature>
<dbReference type="InterPro" id="IPR002797">
    <property type="entry name" value="Polysacc_synth"/>
</dbReference>
<dbReference type="AlphaFoldDB" id="A0A6N4WJ36"/>
<dbReference type="GO" id="GO:0005886">
    <property type="term" value="C:plasma membrane"/>
    <property type="evidence" value="ECO:0007669"/>
    <property type="project" value="UniProtKB-SubCell"/>
</dbReference>
<proteinExistence type="predicted"/>
<keyword evidence="4 6" id="KW-1133">Transmembrane helix</keyword>
<dbReference type="PANTHER" id="PTHR30250">
    <property type="entry name" value="PST FAMILY PREDICTED COLANIC ACID TRANSPORTER"/>
    <property type="match status" value="1"/>
</dbReference>
<feature type="transmembrane region" description="Helical" evidence="6">
    <location>
        <begin position="402"/>
        <end position="423"/>
    </location>
</feature>
<feature type="transmembrane region" description="Helical" evidence="6">
    <location>
        <begin position="54"/>
        <end position="79"/>
    </location>
</feature>
<dbReference type="Pfam" id="PF01943">
    <property type="entry name" value="Polysacc_synt"/>
    <property type="match status" value="1"/>
</dbReference>
<dbReference type="PANTHER" id="PTHR30250:SF11">
    <property type="entry name" value="O-ANTIGEN TRANSPORTER-RELATED"/>
    <property type="match status" value="1"/>
</dbReference>
<feature type="transmembrane region" description="Helical" evidence="6">
    <location>
        <begin position="265"/>
        <end position="289"/>
    </location>
</feature>
<keyword evidence="5 6" id="KW-0472">Membrane</keyword>
<feature type="transmembrane region" description="Helical" evidence="6">
    <location>
        <begin position="335"/>
        <end position="355"/>
    </location>
</feature>
<evidence type="ECO:0000313" key="8">
    <source>
        <dbReference type="Proteomes" id="UP000467249"/>
    </source>
</evidence>
<evidence type="ECO:0000256" key="3">
    <source>
        <dbReference type="ARBA" id="ARBA00022692"/>
    </source>
</evidence>
<feature type="transmembrane region" description="Helical" evidence="6">
    <location>
        <begin position="128"/>
        <end position="156"/>
    </location>
</feature>
<feature type="transmembrane region" description="Helical" evidence="6">
    <location>
        <begin position="168"/>
        <end position="185"/>
    </location>
</feature>
<dbReference type="EMBL" id="AP022620">
    <property type="protein sequence ID" value="BBZ79181.1"/>
    <property type="molecule type" value="Genomic_DNA"/>
</dbReference>
<feature type="transmembrane region" description="Helical" evidence="6">
    <location>
        <begin position="91"/>
        <end position="116"/>
    </location>
</feature>
<dbReference type="Proteomes" id="UP000467249">
    <property type="component" value="Chromosome"/>
</dbReference>
<feature type="transmembrane region" description="Helical" evidence="6">
    <location>
        <begin position="191"/>
        <end position="211"/>
    </location>
</feature>